<dbReference type="EMBL" id="OU895879">
    <property type="protein sequence ID" value="CAG9807998.1"/>
    <property type="molecule type" value="Genomic_DNA"/>
</dbReference>
<dbReference type="GO" id="GO:0006412">
    <property type="term" value="P:translation"/>
    <property type="evidence" value="ECO:0007669"/>
    <property type="project" value="InterPro"/>
</dbReference>
<accession>A0A9N9WVQ6</accession>
<evidence type="ECO:0000256" key="6">
    <source>
        <dbReference type="RuleBase" id="RU000561"/>
    </source>
</evidence>
<evidence type="ECO:0000313" key="7">
    <source>
        <dbReference type="EMBL" id="CAG9807998.1"/>
    </source>
</evidence>
<dbReference type="Gene3D" id="1.10.1900.20">
    <property type="entry name" value="Ribosomal protein L20"/>
    <property type="match status" value="1"/>
</dbReference>
<keyword evidence="8" id="KW-1185">Reference proteome</keyword>
<keyword evidence="3 6" id="KW-0687">Ribonucleoprotein</keyword>
<dbReference type="GO" id="GO:1990904">
    <property type="term" value="C:ribonucleoprotein complex"/>
    <property type="evidence" value="ECO:0007669"/>
    <property type="project" value="UniProtKB-KW"/>
</dbReference>
<comment type="similarity">
    <text evidence="1 6">Belongs to the bacterial ribosomal protein bL20 family.</text>
</comment>
<evidence type="ECO:0000313" key="8">
    <source>
        <dbReference type="Proteomes" id="UP001153620"/>
    </source>
</evidence>
<organism evidence="7 8">
    <name type="scientific">Chironomus riparius</name>
    <dbReference type="NCBI Taxonomy" id="315576"/>
    <lineage>
        <taxon>Eukaryota</taxon>
        <taxon>Metazoa</taxon>
        <taxon>Ecdysozoa</taxon>
        <taxon>Arthropoda</taxon>
        <taxon>Hexapoda</taxon>
        <taxon>Insecta</taxon>
        <taxon>Pterygota</taxon>
        <taxon>Neoptera</taxon>
        <taxon>Endopterygota</taxon>
        <taxon>Diptera</taxon>
        <taxon>Nematocera</taxon>
        <taxon>Chironomoidea</taxon>
        <taxon>Chironomidae</taxon>
        <taxon>Chironominae</taxon>
        <taxon>Chironomus</taxon>
    </lineage>
</organism>
<dbReference type="Proteomes" id="UP001153620">
    <property type="component" value="Chromosome 3"/>
</dbReference>
<evidence type="ECO:0000256" key="2">
    <source>
        <dbReference type="ARBA" id="ARBA00022980"/>
    </source>
</evidence>
<evidence type="ECO:0000256" key="1">
    <source>
        <dbReference type="ARBA" id="ARBA00007698"/>
    </source>
</evidence>
<dbReference type="PRINTS" id="PR00062">
    <property type="entry name" value="RIBOSOMALL20"/>
</dbReference>
<dbReference type="GO" id="GO:0005840">
    <property type="term" value="C:ribosome"/>
    <property type="evidence" value="ECO:0007669"/>
    <property type="project" value="UniProtKB-KW"/>
</dbReference>
<evidence type="ECO:0000256" key="4">
    <source>
        <dbReference type="ARBA" id="ARBA00072767"/>
    </source>
</evidence>
<evidence type="ECO:0000256" key="5">
    <source>
        <dbReference type="ARBA" id="ARBA00076245"/>
    </source>
</evidence>
<dbReference type="AlphaFoldDB" id="A0A9N9WVQ6"/>
<dbReference type="GO" id="GO:0003735">
    <property type="term" value="F:structural constituent of ribosome"/>
    <property type="evidence" value="ECO:0007669"/>
    <property type="project" value="InterPro"/>
</dbReference>
<dbReference type="NCBIfam" id="TIGR01032">
    <property type="entry name" value="rplT_bact"/>
    <property type="match status" value="1"/>
</dbReference>
<evidence type="ECO:0000256" key="3">
    <source>
        <dbReference type="ARBA" id="ARBA00023274"/>
    </source>
</evidence>
<dbReference type="GO" id="GO:0019843">
    <property type="term" value="F:rRNA binding"/>
    <property type="evidence" value="ECO:0007669"/>
    <property type="project" value="InterPro"/>
</dbReference>
<protein>
    <recommendedName>
        <fullName evidence="4">Large ribosomal subunit protein bL20m</fullName>
    </recommendedName>
    <alternativeName>
        <fullName evidence="5">39S ribosomal protein L20, mitochondrial</fullName>
    </alternativeName>
</protein>
<dbReference type="SUPFAM" id="SSF74731">
    <property type="entry name" value="Ribosomal protein L20"/>
    <property type="match status" value="1"/>
</dbReference>
<keyword evidence="2 6" id="KW-0689">Ribosomal protein</keyword>
<gene>
    <name evidence="7" type="ORF">CHIRRI_LOCUS10844</name>
</gene>
<proteinExistence type="inferred from homology"/>
<dbReference type="InterPro" id="IPR035566">
    <property type="entry name" value="Ribosomal_protein_bL20_C"/>
</dbReference>
<dbReference type="PANTHER" id="PTHR10986">
    <property type="entry name" value="39S RIBOSOMAL PROTEIN L20"/>
    <property type="match status" value="1"/>
</dbReference>
<reference evidence="7" key="2">
    <citation type="submission" date="2022-10" db="EMBL/GenBank/DDBJ databases">
        <authorList>
            <consortium name="ENA_rothamsted_submissions"/>
            <consortium name="culmorum"/>
            <person name="King R."/>
        </authorList>
    </citation>
    <scope>NUCLEOTIDE SEQUENCE</scope>
</reference>
<dbReference type="FunFam" id="1.10.1900.20:FF:000001">
    <property type="entry name" value="50S ribosomal protein L20"/>
    <property type="match status" value="1"/>
</dbReference>
<dbReference type="Pfam" id="PF00453">
    <property type="entry name" value="Ribosomal_L20"/>
    <property type="match status" value="1"/>
</dbReference>
<dbReference type="Gene3D" id="6.10.160.10">
    <property type="match status" value="1"/>
</dbReference>
<dbReference type="InterPro" id="IPR005813">
    <property type="entry name" value="Ribosomal_bL20"/>
</dbReference>
<name>A0A9N9WVQ6_9DIPT</name>
<sequence>MVFLTALRLTRARGPDEWWRKRKVFKLAAFFYGRRRNCYSLAIRSLHRALVYATKSRALKKMDLIELWKQRISGGLESHGLEYWQFMDGLHKSNIQLNRKVLADLAAFEPATFESLSKIALDVKEAENDENSNKN</sequence>
<dbReference type="OrthoDB" id="10251781at2759"/>
<reference evidence="7" key="1">
    <citation type="submission" date="2022-01" db="EMBL/GenBank/DDBJ databases">
        <authorList>
            <person name="King R."/>
        </authorList>
    </citation>
    <scope>NUCLEOTIDE SEQUENCE</scope>
</reference>